<name>A0A9P7GSX7_9HYPO</name>
<keyword evidence="3 7" id="KW-0645">Protease</keyword>
<dbReference type="Gene3D" id="1.10.287.410">
    <property type="match status" value="1"/>
</dbReference>
<dbReference type="PROSITE" id="PS00131">
    <property type="entry name" value="CARBOXYPEPT_SER_SER"/>
    <property type="match status" value="1"/>
</dbReference>
<keyword evidence="6" id="KW-0325">Glycoprotein</keyword>
<keyword evidence="4 7" id="KW-0732">Signal</keyword>
<evidence type="ECO:0000256" key="1">
    <source>
        <dbReference type="ARBA" id="ARBA00009431"/>
    </source>
</evidence>
<sequence length="504" mass="55431">MVWSSKNHTAIMLHTLRFIVAVASLSHLIHAFQSIVPVATSFKATNGLPAFSLSLGNDTASVCNSSTPGIAGRLESDDRFESKMFFWFFESKNDPLTDPVILWMSGGPGASSTGYGNLMELGPCRIAHEGGSTVENQFGWNQNASVLFVDQPASVGFSTAKDLPHGLVEASKRMDCFMRQFMLAFPQLGDRDFYIAGESYGGSWVPALASTILETQGDTTNAQPSNILIQKAIPDAGMRSAAGLPYLRLRGILIGNGLVRLRHQNLGALEAACSGPDSILSAAECVEWSPWALWCEQNIGVCEDVGLLSKECKHAQHTCSALDRLVQGKLGRNPYNWQKPCNADDMVQCFPELQWVDYLMGQPQVKAALGVPMDTPYHGLSPEVLDIWTQNGDLFRPSHMLVNELLDKGIRVLFYVGDKDFLVTAAGMRRLVNEGLSWRGHPLFRFRALAPWYYRGKVAGQWKGYDALTYAEIYGSGHLTPMELPAETLSLINSWLFRGRPSSS</sequence>
<dbReference type="GO" id="GO:0000324">
    <property type="term" value="C:fungal-type vacuole"/>
    <property type="evidence" value="ECO:0007669"/>
    <property type="project" value="TreeGrafter"/>
</dbReference>
<comment type="caution">
    <text evidence="8">The sequence shown here is derived from an EMBL/GenBank/DDBJ whole genome shotgun (WGS) entry which is preliminary data.</text>
</comment>
<gene>
    <name evidence="8" type="ORF">KAF25_009125</name>
</gene>
<evidence type="ECO:0000256" key="5">
    <source>
        <dbReference type="ARBA" id="ARBA00022801"/>
    </source>
</evidence>
<dbReference type="PANTHER" id="PTHR11802:SF113">
    <property type="entry name" value="SERINE CARBOXYPEPTIDASE CTSA-4.1"/>
    <property type="match status" value="1"/>
</dbReference>
<dbReference type="InterPro" id="IPR018202">
    <property type="entry name" value="Ser_caboxypep_ser_AS"/>
</dbReference>
<organism evidence="8 9">
    <name type="scientific">Fusarium avenaceum</name>
    <dbReference type="NCBI Taxonomy" id="40199"/>
    <lineage>
        <taxon>Eukaryota</taxon>
        <taxon>Fungi</taxon>
        <taxon>Dikarya</taxon>
        <taxon>Ascomycota</taxon>
        <taxon>Pezizomycotina</taxon>
        <taxon>Sordariomycetes</taxon>
        <taxon>Hypocreomycetidae</taxon>
        <taxon>Hypocreales</taxon>
        <taxon>Nectriaceae</taxon>
        <taxon>Fusarium</taxon>
        <taxon>Fusarium tricinctum species complex</taxon>
    </lineage>
</organism>
<comment type="similarity">
    <text evidence="1 7">Belongs to the peptidase S10 family.</text>
</comment>
<evidence type="ECO:0000313" key="8">
    <source>
        <dbReference type="EMBL" id="KAG5655626.1"/>
    </source>
</evidence>
<dbReference type="AlphaFoldDB" id="A0A9P7GSX7"/>
<feature type="chain" id="PRO_5040533432" description="Carboxypeptidase" evidence="7">
    <location>
        <begin position="32"/>
        <end position="504"/>
    </location>
</feature>
<dbReference type="EC" id="3.4.16.-" evidence="7"/>
<proteinExistence type="inferred from homology"/>
<dbReference type="GO" id="GO:0006508">
    <property type="term" value="P:proteolysis"/>
    <property type="evidence" value="ECO:0007669"/>
    <property type="project" value="UniProtKB-KW"/>
</dbReference>
<dbReference type="EMBL" id="JAGPUO010000027">
    <property type="protein sequence ID" value="KAG5655626.1"/>
    <property type="molecule type" value="Genomic_DNA"/>
</dbReference>
<reference evidence="8" key="1">
    <citation type="submission" date="2021-04" db="EMBL/GenBank/DDBJ databases">
        <title>Draft genome of Fusarium avenaceum strain F156N33, isolated from an atmospheric sample in Virginia.</title>
        <authorList>
            <person name="Yang S."/>
            <person name="Vinatzer B.A."/>
            <person name="Coleman J."/>
        </authorList>
    </citation>
    <scope>NUCLEOTIDE SEQUENCE</scope>
    <source>
        <strain evidence="8">F156N33</strain>
    </source>
</reference>
<evidence type="ECO:0000256" key="7">
    <source>
        <dbReference type="RuleBase" id="RU361156"/>
    </source>
</evidence>
<dbReference type="InterPro" id="IPR029058">
    <property type="entry name" value="AB_hydrolase_fold"/>
</dbReference>
<dbReference type="Pfam" id="PF00450">
    <property type="entry name" value="Peptidase_S10"/>
    <property type="match status" value="1"/>
</dbReference>
<feature type="signal peptide" evidence="7">
    <location>
        <begin position="1"/>
        <end position="31"/>
    </location>
</feature>
<dbReference type="GO" id="GO:0004185">
    <property type="term" value="F:serine-type carboxypeptidase activity"/>
    <property type="evidence" value="ECO:0007669"/>
    <property type="project" value="UniProtKB-UniRule"/>
</dbReference>
<dbReference type="PANTHER" id="PTHR11802">
    <property type="entry name" value="SERINE PROTEASE FAMILY S10 SERINE CARBOXYPEPTIDASE"/>
    <property type="match status" value="1"/>
</dbReference>
<dbReference type="PRINTS" id="PR00724">
    <property type="entry name" value="CRBOXYPTASEC"/>
</dbReference>
<keyword evidence="9" id="KW-1185">Reference proteome</keyword>
<dbReference type="Gene3D" id="3.40.50.1820">
    <property type="entry name" value="alpha/beta hydrolase"/>
    <property type="match status" value="1"/>
</dbReference>
<protein>
    <recommendedName>
        <fullName evidence="7">Carboxypeptidase</fullName>
        <ecNumber evidence="7">3.4.16.-</ecNumber>
    </recommendedName>
</protein>
<evidence type="ECO:0000256" key="6">
    <source>
        <dbReference type="ARBA" id="ARBA00023180"/>
    </source>
</evidence>
<evidence type="ECO:0000313" key="9">
    <source>
        <dbReference type="Proteomes" id="UP000782241"/>
    </source>
</evidence>
<evidence type="ECO:0000256" key="3">
    <source>
        <dbReference type="ARBA" id="ARBA00022670"/>
    </source>
</evidence>
<dbReference type="Proteomes" id="UP000782241">
    <property type="component" value="Unassembled WGS sequence"/>
</dbReference>
<keyword evidence="2 7" id="KW-0121">Carboxypeptidase</keyword>
<evidence type="ECO:0000256" key="2">
    <source>
        <dbReference type="ARBA" id="ARBA00022645"/>
    </source>
</evidence>
<keyword evidence="5 7" id="KW-0378">Hydrolase</keyword>
<accession>A0A9P7GSX7</accession>
<dbReference type="InterPro" id="IPR001563">
    <property type="entry name" value="Peptidase_S10"/>
</dbReference>
<dbReference type="SUPFAM" id="SSF53474">
    <property type="entry name" value="alpha/beta-Hydrolases"/>
    <property type="match status" value="1"/>
</dbReference>
<evidence type="ECO:0000256" key="4">
    <source>
        <dbReference type="ARBA" id="ARBA00022729"/>
    </source>
</evidence>